<evidence type="ECO:0000313" key="1">
    <source>
        <dbReference type="EMBL" id="EEQ10577.1"/>
    </source>
</evidence>
<protein>
    <submittedName>
        <fullName evidence="1">Periplasmic oligopeptide-binding protein</fullName>
    </submittedName>
</protein>
<comment type="caution">
    <text evidence="1">The sequence shown here is derived from an EMBL/GenBank/DDBJ whole genome shotgun (WGS) entry which is preliminary data.</text>
</comment>
<accession>A0ABP2EDQ3</accession>
<name>A0ABP2EDQ3_YERMW</name>
<dbReference type="Gene3D" id="3.40.190.10">
    <property type="entry name" value="Periplasmic binding protein-like II"/>
    <property type="match status" value="1"/>
</dbReference>
<proteinExistence type="predicted"/>
<reference evidence="1" key="1">
    <citation type="submission" date="2008-12" db="EMBL/GenBank/DDBJ databases">
        <title>Annotation of the Yersinia mollaretii ATCC 43969 genome.</title>
        <authorList>
            <person name="Read T.D."/>
            <person name="Akmal A."/>
            <person name="Bishop-Lilly K."/>
            <person name="Chen P.E."/>
            <person name="Cook C."/>
            <person name="Kiley M.P."/>
            <person name="Lentz S."/>
            <person name="Mateczun A."/>
            <person name="Nagarajan N."/>
            <person name="Nolan N."/>
            <person name="Osborne B.I."/>
            <person name="Pop M."/>
            <person name="Sozhamannan S."/>
            <person name="Stewart A.C."/>
            <person name="Sulakvelidze A."/>
            <person name="Thomason B."/>
            <person name="Willner K."/>
            <person name="Zwick M.E."/>
        </authorList>
    </citation>
    <scope>NUCLEOTIDE SEQUENCE [LARGE SCALE GENOMIC DNA]</scope>
    <source>
        <strain evidence="1">ATCC 43969</strain>
    </source>
</reference>
<dbReference type="Proteomes" id="UP000003027">
    <property type="component" value="Unassembled WGS sequence"/>
</dbReference>
<dbReference type="Gene3D" id="3.10.105.10">
    <property type="entry name" value="Dipeptide-binding Protein, Domain 3"/>
    <property type="match status" value="1"/>
</dbReference>
<gene>
    <name evidence="1" type="ORF">ymoll0001_18650</name>
</gene>
<dbReference type="SUPFAM" id="SSF53850">
    <property type="entry name" value="Periplasmic binding protein-like II"/>
    <property type="match status" value="1"/>
</dbReference>
<keyword evidence="2" id="KW-1185">Reference proteome</keyword>
<organism evidence="1 2">
    <name type="scientific">Yersinia mollaretii (strain ATCC 43969 / DSM 18520 / CIP 103324 / CNY 7263 / WAIP 204)</name>
    <dbReference type="NCBI Taxonomy" id="349967"/>
    <lineage>
        <taxon>Bacteria</taxon>
        <taxon>Pseudomonadati</taxon>
        <taxon>Pseudomonadota</taxon>
        <taxon>Gammaproteobacteria</taxon>
        <taxon>Enterobacterales</taxon>
        <taxon>Yersiniaceae</taxon>
        <taxon>Yersinia</taxon>
    </lineage>
</organism>
<evidence type="ECO:0000313" key="2">
    <source>
        <dbReference type="Proteomes" id="UP000003027"/>
    </source>
</evidence>
<sequence length="64" mass="7272">MVSDAKARTALYQQAENLLDKDSAMVPVYYRVSVRLIRPTVGGFTGKDPQDLTDLKNLYIRKLQ</sequence>
<dbReference type="EMBL" id="AALD02000016">
    <property type="protein sequence ID" value="EEQ10577.1"/>
    <property type="molecule type" value="Genomic_DNA"/>
</dbReference>